<reference evidence="2 3" key="1">
    <citation type="submission" date="2019-10" db="EMBL/GenBank/DDBJ databases">
        <title>Assembly and Annotation for the nematode Trichostrongylus colubriformis.</title>
        <authorList>
            <person name="Martin J."/>
        </authorList>
    </citation>
    <scope>NUCLEOTIDE SEQUENCE [LARGE SCALE GENOMIC DNA]</scope>
    <source>
        <strain evidence="2">G859</strain>
        <tissue evidence="2">Whole worm</tissue>
    </source>
</reference>
<accession>A0AAN8EW16</accession>
<dbReference type="EMBL" id="WIXE01020302">
    <property type="protein sequence ID" value="KAK5969321.1"/>
    <property type="molecule type" value="Genomic_DNA"/>
</dbReference>
<dbReference type="Proteomes" id="UP001331761">
    <property type="component" value="Unassembled WGS sequence"/>
</dbReference>
<evidence type="ECO:0000256" key="1">
    <source>
        <dbReference type="SAM" id="SignalP"/>
    </source>
</evidence>
<sequence>MSSWIANVFSCLDSIFVVFLSHGSCCAILARAIHLIENGSSLSSSSSGSVAVVYETVSRCLWVKNQIESCSRGNQRNRTNVSSIAGKLGPFKEISQD</sequence>
<gene>
    <name evidence="2" type="ORF">GCK32_001476</name>
</gene>
<name>A0AAN8EW16_TRICO</name>
<evidence type="ECO:0008006" key="4">
    <source>
        <dbReference type="Google" id="ProtNLM"/>
    </source>
</evidence>
<feature type="signal peptide" evidence="1">
    <location>
        <begin position="1"/>
        <end position="26"/>
    </location>
</feature>
<dbReference type="AlphaFoldDB" id="A0AAN8EW16"/>
<proteinExistence type="predicted"/>
<keyword evidence="1" id="KW-0732">Signal</keyword>
<protein>
    <recommendedName>
        <fullName evidence="4">Secreted protein</fullName>
    </recommendedName>
</protein>
<organism evidence="2 3">
    <name type="scientific">Trichostrongylus colubriformis</name>
    <name type="common">Black scour worm</name>
    <dbReference type="NCBI Taxonomy" id="6319"/>
    <lineage>
        <taxon>Eukaryota</taxon>
        <taxon>Metazoa</taxon>
        <taxon>Ecdysozoa</taxon>
        <taxon>Nematoda</taxon>
        <taxon>Chromadorea</taxon>
        <taxon>Rhabditida</taxon>
        <taxon>Rhabditina</taxon>
        <taxon>Rhabditomorpha</taxon>
        <taxon>Strongyloidea</taxon>
        <taxon>Trichostrongylidae</taxon>
        <taxon>Trichostrongylus</taxon>
    </lineage>
</organism>
<keyword evidence="3" id="KW-1185">Reference proteome</keyword>
<comment type="caution">
    <text evidence="2">The sequence shown here is derived from an EMBL/GenBank/DDBJ whole genome shotgun (WGS) entry which is preliminary data.</text>
</comment>
<feature type="chain" id="PRO_5042946882" description="Secreted protein" evidence="1">
    <location>
        <begin position="27"/>
        <end position="97"/>
    </location>
</feature>
<evidence type="ECO:0000313" key="2">
    <source>
        <dbReference type="EMBL" id="KAK5969321.1"/>
    </source>
</evidence>
<evidence type="ECO:0000313" key="3">
    <source>
        <dbReference type="Proteomes" id="UP001331761"/>
    </source>
</evidence>